<evidence type="ECO:0000256" key="7">
    <source>
        <dbReference type="RuleBase" id="RU361270"/>
    </source>
</evidence>
<evidence type="ECO:0000256" key="6">
    <source>
        <dbReference type="ARBA" id="ARBA00022801"/>
    </source>
</evidence>
<evidence type="ECO:0000256" key="1">
    <source>
        <dbReference type="ARBA" id="ARBA00001043"/>
    </source>
</evidence>
<dbReference type="EMBL" id="MKQP01000022">
    <property type="protein sequence ID" value="OMD31405.1"/>
    <property type="molecule type" value="Genomic_DNA"/>
</dbReference>
<comment type="similarity">
    <text evidence="3 7">Belongs to the transthyretin family. 5-hydroxyisourate hydrolase subfamily.</text>
</comment>
<dbReference type="Pfam" id="PF00576">
    <property type="entry name" value="Transthyretin"/>
    <property type="match status" value="1"/>
</dbReference>
<dbReference type="Gene3D" id="2.60.40.180">
    <property type="entry name" value="Transthyretin/hydroxyisourate hydrolase domain"/>
    <property type="match status" value="1"/>
</dbReference>
<proteinExistence type="inferred from homology"/>
<dbReference type="NCBIfam" id="TIGR02962">
    <property type="entry name" value="hdxy_isourate"/>
    <property type="match status" value="1"/>
</dbReference>
<dbReference type="PANTHER" id="PTHR10395:SF7">
    <property type="entry name" value="5-HYDROXYISOURATE HYDROLASE"/>
    <property type="match status" value="1"/>
</dbReference>
<comment type="subunit">
    <text evidence="4 7">Homotetramer.</text>
</comment>
<comment type="catalytic activity">
    <reaction evidence="1 7">
        <text>5-hydroxyisourate + H2O = 5-hydroxy-2-oxo-4-ureido-2,5-dihydro-1H-imidazole-5-carboxylate + H(+)</text>
        <dbReference type="Rhea" id="RHEA:23736"/>
        <dbReference type="ChEBI" id="CHEBI:15377"/>
        <dbReference type="ChEBI" id="CHEBI:15378"/>
        <dbReference type="ChEBI" id="CHEBI:18072"/>
        <dbReference type="ChEBI" id="CHEBI:58639"/>
        <dbReference type="EC" id="3.5.2.17"/>
    </reaction>
</comment>
<comment type="function">
    <text evidence="2">Catalyzes the hydrolysis of 5-hydroxyisourate (HIU) to 2-oxo-4-hydroxy-4-carboxy-5-ureidoimidazoline (OHCU).</text>
</comment>
<evidence type="ECO:0000313" key="9">
    <source>
        <dbReference type="EMBL" id="OMD31405.1"/>
    </source>
</evidence>
<evidence type="ECO:0000313" key="10">
    <source>
        <dbReference type="Proteomes" id="UP000187465"/>
    </source>
</evidence>
<feature type="domain" description="Transthyretin/hydroxyisourate hydrolase" evidence="8">
    <location>
        <begin position="5"/>
        <end position="133"/>
    </location>
</feature>
<keyword evidence="5 7" id="KW-0659">Purine metabolism</keyword>
<dbReference type="InterPro" id="IPR036817">
    <property type="entry name" value="Transthyretin/HIU_hydrolase_sf"/>
</dbReference>
<name>A0A1R0X9E8_9BACL</name>
<reference evidence="9 10" key="1">
    <citation type="submission" date="2016-10" db="EMBL/GenBank/DDBJ databases">
        <title>Paenibacillus species isolates.</title>
        <authorList>
            <person name="Beno S.M."/>
        </authorList>
    </citation>
    <scope>NUCLEOTIDE SEQUENCE [LARGE SCALE GENOMIC DNA]</scope>
    <source>
        <strain evidence="9 10">FSL H7-0604</strain>
    </source>
</reference>
<organism evidence="9 10">
    <name type="scientific">Paenibacillus odorifer</name>
    <dbReference type="NCBI Taxonomy" id="189426"/>
    <lineage>
        <taxon>Bacteria</taxon>
        <taxon>Bacillati</taxon>
        <taxon>Bacillota</taxon>
        <taxon>Bacilli</taxon>
        <taxon>Bacillales</taxon>
        <taxon>Paenibacillaceae</taxon>
        <taxon>Paenibacillus</taxon>
    </lineage>
</organism>
<dbReference type="SUPFAM" id="SSF49472">
    <property type="entry name" value="Transthyretin (synonym: prealbumin)"/>
    <property type="match status" value="1"/>
</dbReference>
<dbReference type="RefSeq" id="WP_036680022.1">
    <property type="nucleotide sequence ID" value="NZ_MKQP01000022.1"/>
</dbReference>
<comment type="caution">
    <text evidence="9">The sequence shown here is derived from an EMBL/GenBank/DDBJ whole genome shotgun (WGS) entry which is preliminary data.</text>
</comment>
<keyword evidence="6 7" id="KW-0378">Hydrolase</keyword>
<evidence type="ECO:0000256" key="5">
    <source>
        <dbReference type="ARBA" id="ARBA00022631"/>
    </source>
</evidence>
<dbReference type="InterPro" id="IPR014306">
    <property type="entry name" value="Hydroxyisourate_hydrolase"/>
</dbReference>
<evidence type="ECO:0000256" key="3">
    <source>
        <dbReference type="ARBA" id="ARBA00009850"/>
    </source>
</evidence>
<evidence type="ECO:0000259" key="8">
    <source>
        <dbReference type="Pfam" id="PF00576"/>
    </source>
</evidence>
<dbReference type="GO" id="GO:0006144">
    <property type="term" value="P:purine nucleobase metabolic process"/>
    <property type="evidence" value="ECO:0007669"/>
    <property type="project" value="UniProtKB-KW"/>
</dbReference>
<dbReference type="PANTHER" id="PTHR10395">
    <property type="entry name" value="URICASE AND TRANSTHYRETIN-RELATED"/>
    <property type="match status" value="1"/>
</dbReference>
<dbReference type="CDD" id="cd05822">
    <property type="entry name" value="TLP_HIUase"/>
    <property type="match status" value="1"/>
</dbReference>
<protein>
    <recommendedName>
        <fullName evidence="7">5-hydroxyisourate hydrolase</fullName>
        <shortName evidence="7">HIU hydrolase</shortName>
        <shortName evidence="7">HIUHase</shortName>
        <ecNumber evidence="7">3.5.2.17</ecNumber>
    </recommendedName>
</protein>
<evidence type="ECO:0000256" key="4">
    <source>
        <dbReference type="ARBA" id="ARBA00011881"/>
    </source>
</evidence>
<dbReference type="PROSITE" id="PS00769">
    <property type="entry name" value="TRANSTHYRETIN_2"/>
    <property type="match status" value="1"/>
</dbReference>
<dbReference type="GO" id="GO:0033971">
    <property type="term" value="F:hydroxyisourate hydrolase activity"/>
    <property type="evidence" value="ECO:0007669"/>
    <property type="project" value="UniProtKB-EC"/>
</dbReference>
<sequence length="134" mass="14773">MSGRLTTHVLDLSRGIPATGLTLQLWKLTDGMSKLLCEEVTNSDGRLDAPLLEGNELEAGCYELLFMVGDYYRRADAKASAAGIGVTESSVDTQREMSFFLEQIPIRFHIESSMQHYHVPLLVAPGGYSTYRGS</sequence>
<accession>A0A1R0X9E8</accession>
<dbReference type="InterPro" id="IPR023416">
    <property type="entry name" value="Transthyretin/HIU_hydrolase_d"/>
</dbReference>
<dbReference type="InterPro" id="IPR023419">
    <property type="entry name" value="Transthyretin_CS"/>
</dbReference>
<dbReference type="Proteomes" id="UP000187465">
    <property type="component" value="Unassembled WGS sequence"/>
</dbReference>
<gene>
    <name evidence="9" type="ORF">BJP51_19395</name>
</gene>
<evidence type="ECO:0000256" key="2">
    <source>
        <dbReference type="ARBA" id="ARBA00002704"/>
    </source>
</evidence>
<dbReference type="EC" id="3.5.2.17" evidence="7"/>
<dbReference type="AlphaFoldDB" id="A0A1R0X9E8"/>